<dbReference type="Gene3D" id="3.40.630.30">
    <property type="match status" value="1"/>
</dbReference>
<dbReference type="Pfam" id="PF13302">
    <property type="entry name" value="Acetyltransf_3"/>
    <property type="match status" value="1"/>
</dbReference>
<evidence type="ECO:0000313" key="3">
    <source>
        <dbReference type="Proteomes" id="UP000028640"/>
    </source>
</evidence>
<name>A0A085G0H7_EWIA3</name>
<dbReference type="PANTHER" id="PTHR43792:SF1">
    <property type="entry name" value="N-ACETYLTRANSFERASE DOMAIN-CONTAINING PROTEIN"/>
    <property type="match status" value="1"/>
</dbReference>
<dbReference type="InterPro" id="IPR016181">
    <property type="entry name" value="Acyl_CoA_acyltransferase"/>
</dbReference>
<evidence type="ECO:0000313" key="2">
    <source>
        <dbReference type="EMBL" id="KFC77222.1"/>
    </source>
</evidence>
<dbReference type="AlphaFoldDB" id="A0A085G0H7"/>
<dbReference type="Proteomes" id="UP000028640">
    <property type="component" value="Unassembled WGS sequence"/>
</dbReference>
<organism evidence="2 3">
    <name type="scientific">Ewingella americana (strain ATCC 33852 / DSM 4580 / CCUG 14506 / JCM 5911 / LMG 7869 / NCTC 12157 / CDC 1468-78)</name>
    <dbReference type="NCBI Taxonomy" id="910964"/>
    <lineage>
        <taxon>Bacteria</taxon>
        <taxon>Pseudomonadati</taxon>
        <taxon>Pseudomonadota</taxon>
        <taxon>Gammaproteobacteria</taxon>
        <taxon>Enterobacterales</taxon>
        <taxon>Yersiniaceae</taxon>
        <taxon>Ewingella</taxon>
    </lineage>
</organism>
<dbReference type="STRING" id="910964.GEAM_4348"/>
<protein>
    <submittedName>
        <fullName evidence="2">GNAT family acetyltransferase</fullName>
    </submittedName>
</protein>
<keyword evidence="2" id="KW-0808">Transferase</keyword>
<sequence>MIIETERLYLRPIAQTDLESIWAIYGDPQTHLFNPAGPYPDIAYTQAKLTNWLAEWSRNGFGNWAISLRSAPAKVIGCGGLSRRQIDETRNINLGYRFSTAVWGQGLATELALAALDYGFEQLKLPEISATVRENHLASRRVLEKVGMHQVGSLAEEGHKIGSAVYTIVAEKHRAMR</sequence>
<keyword evidence="3" id="KW-1185">Reference proteome</keyword>
<reference evidence="2 3" key="1">
    <citation type="submission" date="2014-05" db="EMBL/GenBank/DDBJ databases">
        <title>ATOL: Assembling a taxonomically balanced genome-scale reconstruction of the evolutionary history of the Enterobacteriaceae.</title>
        <authorList>
            <person name="Plunkett G.III."/>
            <person name="Neeno-Eckwall E.C."/>
            <person name="Glasner J.D."/>
            <person name="Perna N.T."/>
        </authorList>
    </citation>
    <scope>NUCLEOTIDE SEQUENCE [LARGE SCALE GENOMIC DNA]</scope>
    <source>
        <strain evidence="2 3">ATCC 33852</strain>
    </source>
</reference>
<dbReference type="eggNOG" id="COG1670">
    <property type="taxonomic scope" value="Bacteria"/>
</dbReference>
<dbReference type="InterPro" id="IPR000182">
    <property type="entry name" value="GNAT_dom"/>
</dbReference>
<proteinExistence type="predicted"/>
<accession>A0A085G0H7</accession>
<feature type="domain" description="N-acetyltransferase" evidence="1">
    <location>
        <begin position="8"/>
        <end position="172"/>
    </location>
</feature>
<dbReference type="EMBL" id="JMPJ01000076">
    <property type="protein sequence ID" value="KFC77222.1"/>
    <property type="molecule type" value="Genomic_DNA"/>
</dbReference>
<dbReference type="PROSITE" id="PS51186">
    <property type="entry name" value="GNAT"/>
    <property type="match status" value="1"/>
</dbReference>
<dbReference type="SUPFAM" id="SSF55729">
    <property type="entry name" value="Acyl-CoA N-acyltransferases (Nat)"/>
    <property type="match status" value="1"/>
</dbReference>
<comment type="caution">
    <text evidence="2">The sequence shown here is derived from an EMBL/GenBank/DDBJ whole genome shotgun (WGS) entry which is preliminary data.</text>
</comment>
<dbReference type="InterPro" id="IPR051531">
    <property type="entry name" value="N-acetyltransferase"/>
</dbReference>
<dbReference type="RefSeq" id="WP_034796067.1">
    <property type="nucleotide sequence ID" value="NZ_JMPJ01000076.1"/>
</dbReference>
<evidence type="ECO:0000259" key="1">
    <source>
        <dbReference type="PROSITE" id="PS51186"/>
    </source>
</evidence>
<dbReference type="GO" id="GO:0016747">
    <property type="term" value="F:acyltransferase activity, transferring groups other than amino-acyl groups"/>
    <property type="evidence" value="ECO:0007669"/>
    <property type="project" value="InterPro"/>
</dbReference>
<dbReference type="PANTHER" id="PTHR43792">
    <property type="entry name" value="GNAT FAMILY, PUTATIVE (AFU_ORTHOLOGUE AFUA_3G00765)-RELATED-RELATED"/>
    <property type="match status" value="1"/>
</dbReference>
<dbReference type="GeneID" id="78382261"/>
<dbReference type="OrthoDB" id="9801656at2"/>
<gene>
    <name evidence="2" type="ORF">GEAM_4348</name>
</gene>